<dbReference type="Pfam" id="PF00903">
    <property type="entry name" value="Glyoxalase"/>
    <property type="match status" value="1"/>
</dbReference>
<feature type="domain" description="VOC" evidence="1">
    <location>
        <begin position="2"/>
        <end position="116"/>
    </location>
</feature>
<dbReference type="InterPro" id="IPR029068">
    <property type="entry name" value="Glyas_Bleomycin-R_OHBP_Dase"/>
</dbReference>
<organism evidence="2 3">
    <name type="scientific">Maricaulis maris</name>
    <dbReference type="NCBI Taxonomy" id="74318"/>
    <lineage>
        <taxon>Bacteria</taxon>
        <taxon>Pseudomonadati</taxon>
        <taxon>Pseudomonadota</taxon>
        <taxon>Alphaproteobacteria</taxon>
        <taxon>Maricaulales</taxon>
        <taxon>Maricaulaceae</taxon>
        <taxon>Maricaulis</taxon>
    </lineage>
</organism>
<reference evidence="2 3" key="1">
    <citation type="submission" date="2018-10" db="EMBL/GenBank/DDBJ databases">
        <title>Genomic Encyclopedia of Type Strains, Phase IV (KMG-IV): sequencing the most valuable type-strain genomes for metagenomic binning, comparative biology and taxonomic classification.</title>
        <authorList>
            <person name="Goeker M."/>
        </authorList>
    </citation>
    <scope>NUCLEOTIDE SEQUENCE [LARGE SCALE GENOMIC DNA]</scope>
    <source>
        <strain evidence="2 3">DSM 4734</strain>
    </source>
</reference>
<accession>A0A495DK86</accession>
<evidence type="ECO:0000313" key="2">
    <source>
        <dbReference type="EMBL" id="RKR03011.1"/>
    </source>
</evidence>
<gene>
    <name evidence="2" type="ORF">C7435_0957</name>
</gene>
<keyword evidence="2" id="KW-0560">Oxidoreductase</keyword>
<dbReference type="InterPro" id="IPR052393">
    <property type="entry name" value="Cadmium-induced_rsp"/>
</dbReference>
<dbReference type="GO" id="GO:0051213">
    <property type="term" value="F:dioxygenase activity"/>
    <property type="evidence" value="ECO:0007669"/>
    <property type="project" value="UniProtKB-KW"/>
</dbReference>
<dbReference type="Gene3D" id="3.10.180.10">
    <property type="entry name" value="2,3-Dihydroxybiphenyl 1,2-Dioxygenase, domain 1"/>
    <property type="match status" value="1"/>
</dbReference>
<dbReference type="InterPro" id="IPR037523">
    <property type="entry name" value="VOC_core"/>
</dbReference>
<dbReference type="SUPFAM" id="SSF54593">
    <property type="entry name" value="Glyoxalase/Bleomycin resistance protein/Dihydroxybiphenyl dioxygenase"/>
    <property type="match status" value="1"/>
</dbReference>
<dbReference type="OrthoDB" id="9789608at2"/>
<keyword evidence="2" id="KW-0223">Dioxygenase</keyword>
<evidence type="ECO:0000313" key="3">
    <source>
        <dbReference type="Proteomes" id="UP000273675"/>
    </source>
</evidence>
<dbReference type="AlphaFoldDB" id="A0A495DK86"/>
<dbReference type="PANTHER" id="PTHR41294">
    <property type="entry name" value="CADMIUM-INDUCED PROTEIN CADI"/>
    <property type="match status" value="1"/>
</dbReference>
<sequence>MKRLHVSFNVRDLDASIRFYSKLFDSEPTLVRKDYAKWLLDDPRMNFVIESGDGPVGFSHAGLQSDSSDELHDVFERMKSAEAPYLPEGVTTCCYHKSEKSWTSDPDGVMWEAFHTQHRTEERGEVSQFLPQER</sequence>
<dbReference type="Proteomes" id="UP000273675">
    <property type="component" value="Unassembled WGS sequence"/>
</dbReference>
<dbReference type="PROSITE" id="PS51819">
    <property type="entry name" value="VOC"/>
    <property type="match status" value="1"/>
</dbReference>
<dbReference type="RefSeq" id="WP_121210240.1">
    <property type="nucleotide sequence ID" value="NZ_RBIM01000002.1"/>
</dbReference>
<dbReference type="EMBL" id="RBIM01000002">
    <property type="protein sequence ID" value="RKR03011.1"/>
    <property type="molecule type" value="Genomic_DNA"/>
</dbReference>
<dbReference type="GO" id="GO:0046686">
    <property type="term" value="P:response to cadmium ion"/>
    <property type="evidence" value="ECO:0007669"/>
    <property type="project" value="TreeGrafter"/>
</dbReference>
<comment type="caution">
    <text evidence="2">The sequence shown here is derived from an EMBL/GenBank/DDBJ whole genome shotgun (WGS) entry which is preliminary data.</text>
</comment>
<dbReference type="PANTHER" id="PTHR41294:SF1">
    <property type="entry name" value="CADMIUM-INDUCED PROTEIN CADI"/>
    <property type="match status" value="1"/>
</dbReference>
<name>A0A495DK86_9PROT</name>
<evidence type="ECO:0000259" key="1">
    <source>
        <dbReference type="PROSITE" id="PS51819"/>
    </source>
</evidence>
<protein>
    <submittedName>
        <fullName evidence="2">Glyoxalase/bleomycin resistance protein/dioxygenase superfamily protein</fullName>
    </submittedName>
</protein>
<dbReference type="InterPro" id="IPR004360">
    <property type="entry name" value="Glyas_Fos-R_dOase_dom"/>
</dbReference>
<proteinExistence type="predicted"/>